<proteinExistence type="predicted"/>
<organism evidence="1 2">
    <name type="scientific">Acetobacter estunensis</name>
    <dbReference type="NCBI Taxonomy" id="104097"/>
    <lineage>
        <taxon>Bacteria</taxon>
        <taxon>Pseudomonadati</taxon>
        <taxon>Pseudomonadota</taxon>
        <taxon>Alphaproteobacteria</taxon>
        <taxon>Acetobacterales</taxon>
        <taxon>Acetobacteraceae</taxon>
        <taxon>Acetobacter</taxon>
    </lineage>
</organism>
<evidence type="ECO:0000313" key="1">
    <source>
        <dbReference type="EMBL" id="NHO54334.1"/>
    </source>
</evidence>
<keyword evidence="2" id="KW-1185">Reference proteome</keyword>
<gene>
    <name evidence="1" type="ORF">GOB87_10250</name>
</gene>
<sequence>MSMRTFLVVPLLFFGGCAEIDPPYMQGRWNSPNSNQRNLVLQVASPSDIFNGRHDVDYDAKQVTDAVHRFRDGKTKTIERLQVTNVANSQSNGGTGQ</sequence>
<name>A0A967B8J8_9PROT</name>
<accession>A0A967B8J8</accession>
<evidence type="ECO:0000313" key="2">
    <source>
        <dbReference type="Proteomes" id="UP000597459"/>
    </source>
</evidence>
<dbReference type="EMBL" id="WOTH01000020">
    <property type="protein sequence ID" value="NHO54334.1"/>
    <property type="molecule type" value="Genomic_DNA"/>
</dbReference>
<reference evidence="1" key="1">
    <citation type="submission" date="2019-11" db="EMBL/GenBank/DDBJ databases">
        <title>Description of new Acetobacter species.</title>
        <authorList>
            <person name="Cleenwerck I."/>
            <person name="Sombolestani A.S."/>
        </authorList>
    </citation>
    <scope>NUCLEOTIDE SEQUENCE</scope>
    <source>
        <strain evidence="1">LMG 1626</strain>
    </source>
</reference>
<dbReference type="RefSeq" id="WP_166316233.1">
    <property type="nucleotide sequence ID" value="NZ_WOTH01000020.1"/>
</dbReference>
<comment type="caution">
    <text evidence="1">The sequence shown here is derived from an EMBL/GenBank/DDBJ whole genome shotgun (WGS) entry which is preliminary data.</text>
</comment>
<protein>
    <submittedName>
        <fullName evidence="1">Uncharacterized protein</fullName>
    </submittedName>
</protein>
<dbReference type="PROSITE" id="PS51257">
    <property type="entry name" value="PROKAR_LIPOPROTEIN"/>
    <property type="match status" value="1"/>
</dbReference>
<dbReference type="Proteomes" id="UP000597459">
    <property type="component" value="Unassembled WGS sequence"/>
</dbReference>
<dbReference type="AlphaFoldDB" id="A0A967B8J8"/>